<keyword evidence="2" id="KW-0479">Metal-binding</keyword>
<dbReference type="STRING" id="1231391.GCA_000308195_02088"/>
<dbReference type="InterPro" id="IPR036922">
    <property type="entry name" value="Rieske_2Fe-2S_sf"/>
</dbReference>
<dbReference type="Gene3D" id="3.90.380.10">
    <property type="entry name" value="Naphthalene 1,2-dioxygenase Alpha Subunit, Chain A, domain 1"/>
    <property type="match status" value="1"/>
</dbReference>
<keyword evidence="3" id="KW-0560">Oxidoreductase</keyword>
<sequence length="389" mass="43122">MGSIQDRIPSTAAASAVRPSHERSRAGQAAPVPSRANANSMADETTPLIRNCWYVAALSADLAPGKLFARRLLDVNVVLYRTENGIAALHDRCAHRSMPLSDGYIQDDKVVCGYHGFRYGTEGICDHVPSQPERCPGGISVRSFPVVEHSPHVWIWMGDPGLADPAQIPGAAWMRDSDEWTGSHGYMHVKSNYVFLHENLLDLSHLSYLHAKTFGTPDYASAPFDIQTGDGEFIVQRTVAPTRLPPVYAEPTGMTGVDAARIVTSTYVSPALSYTELLLRNLELPQEQRRDFHLKTAQIITPESDGTLHYHFTVVRDFALHDQAMSEFILKSIKAAFHEDVYALERITQVRLGEPVFHERSVAADRAGVAMRKHLKKLADHENPPTQPV</sequence>
<evidence type="ECO:0000256" key="6">
    <source>
        <dbReference type="SAM" id="MobiDB-lite"/>
    </source>
</evidence>
<keyword evidence="4" id="KW-0408">Iron</keyword>
<comment type="caution">
    <text evidence="8">The sequence shown here is derived from an EMBL/GenBank/DDBJ whole genome shotgun (WGS) entry which is preliminary data.</text>
</comment>
<evidence type="ECO:0000256" key="1">
    <source>
        <dbReference type="ARBA" id="ARBA00022714"/>
    </source>
</evidence>
<dbReference type="Proteomes" id="UP000246145">
    <property type="component" value="Unassembled WGS sequence"/>
</dbReference>
<evidence type="ECO:0000256" key="3">
    <source>
        <dbReference type="ARBA" id="ARBA00023002"/>
    </source>
</evidence>
<dbReference type="SUPFAM" id="SSF50022">
    <property type="entry name" value="ISP domain"/>
    <property type="match status" value="1"/>
</dbReference>
<keyword evidence="8" id="KW-0503">Monooxygenase</keyword>
<evidence type="ECO:0000256" key="4">
    <source>
        <dbReference type="ARBA" id="ARBA00023004"/>
    </source>
</evidence>
<dbReference type="Pfam" id="PF19112">
    <property type="entry name" value="VanA_C"/>
    <property type="match status" value="1"/>
</dbReference>
<keyword evidence="1" id="KW-0001">2Fe-2S</keyword>
<dbReference type="PANTHER" id="PTHR21266">
    <property type="entry name" value="IRON-SULFUR DOMAIN CONTAINING PROTEIN"/>
    <property type="match status" value="1"/>
</dbReference>
<dbReference type="OrthoDB" id="9790995at2"/>
<dbReference type="Gene3D" id="2.102.10.10">
    <property type="entry name" value="Rieske [2Fe-2S] iron-sulphur domain"/>
    <property type="match status" value="1"/>
</dbReference>
<dbReference type="GO" id="GO:0051537">
    <property type="term" value="F:2 iron, 2 sulfur cluster binding"/>
    <property type="evidence" value="ECO:0007669"/>
    <property type="project" value="UniProtKB-KW"/>
</dbReference>
<evidence type="ECO:0000313" key="8">
    <source>
        <dbReference type="EMBL" id="PVY62550.1"/>
    </source>
</evidence>
<evidence type="ECO:0000256" key="5">
    <source>
        <dbReference type="ARBA" id="ARBA00023014"/>
    </source>
</evidence>
<keyword evidence="9" id="KW-1185">Reference proteome</keyword>
<proteinExistence type="predicted"/>
<dbReference type="AlphaFoldDB" id="A0A2U1CNF9"/>
<keyword evidence="8" id="KW-0489">Methyltransferase</keyword>
<evidence type="ECO:0000256" key="2">
    <source>
        <dbReference type="ARBA" id="ARBA00022723"/>
    </source>
</evidence>
<name>A0A2U1CNF9_9BURK</name>
<feature type="region of interest" description="Disordered" evidence="6">
    <location>
        <begin position="1"/>
        <end position="39"/>
    </location>
</feature>
<dbReference type="Pfam" id="PF00355">
    <property type="entry name" value="Rieske"/>
    <property type="match status" value="1"/>
</dbReference>
<keyword evidence="5" id="KW-0411">Iron-sulfur</keyword>
<accession>A0A2U1CNF9</accession>
<dbReference type="GO" id="GO:0008168">
    <property type="term" value="F:methyltransferase activity"/>
    <property type="evidence" value="ECO:0007669"/>
    <property type="project" value="UniProtKB-KW"/>
</dbReference>
<dbReference type="InterPro" id="IPR044043">
    <property type="entry name" value="VanA_C_cat"/>
</dbReference>
<dbReference type="InterPro" id="IPR017941">
    <property type="entry name" value="Rieske_2Fe-2S"/>
</dbReference>
<dbReference type="GO" id="GO:0046872">
    <property type="term" value="F:metal ion binding"/>
    <property type="evidence" value="ECO:0007669"/>
    <property type="project" value="UniProtKB-KW"/>
</dbReference>
<evidence type="ECO:0000259" key="7">
    <source>
        <dbReference type="PROSITE" id="PS51296"/>
    </source>
</evidence>
<protein>
    <submittedName>
        <fullName evidence="8">Vanillate O-demethylase monooxygenase subunit</fullName>
    </submittedName>
</protein>
<organism evidence="8 9">
    <name type="scientific">Pusillimonas noertemannii</name>
    <dbReference type="NCBI Taxonomy" id="305977"/>
    <lineage>
        <taxon>Bacteria</taxon>
        <taxon>Pseudomonadati</taxon>
        <taxon>Pseudomonadota</taxon>
        <taxon>Betaproteobacteria</taxon>
        <taxon>Burkholderiales</taxon>
        <taxon>Alcaligenaceae</taxon>
        <taxon>Pusillimonas</taxon>
    </lineage>
</organism>
<dbReference type="SUPFAM" id="SSF55961">
    <property type="entry name" value="Bet v1-like"/>
    <property type="match status" value="1"/>
</dbReference>
<dbReference type="GO" id="GO:0004497">
    <property type="term" value="F:monooxygenase activity"/>
    <property type="evidence" value="ECO:0007669"/>
    <property type="project" value="UniProtKB-KW"/>
</dbReference>
<dbReference type="GO" id="GO:0032259">
    <property type="term" value="P:methylation"/>
    <property type="evidence" value="ECO:0007669"/>
    <property type="project" value="UniProtKB-KW"/>
</dbReference>
<dbReference type="EMBL" id="QEKO01000002">
    <property type="protein sequence ID" value="PVY62550.1"/>
    <property type="molecule type" value="Genomic_DNA"/>
</dbReference>
<gene>
    <name evidence="8" type="ORF">C7440_2044</name>
</gene>
<keyword evidence="8" id="KW-0808">Transferase</keyword>
<dbReference type="PROSITE" id="PS51296">
    <property type="entry name" value="RIESKE"/>
    <property type="match status" value="1"/>
</dbReference>
<dbReference type="PANTHER" id="PTHR21266:SF60">
    <property type="entry name" value="3-KETOSTEROID-9-ALPHA-MONOOXYGENASE, OXYGENASE COMPONENT"/>
    <property type="match status" value="1"/>
</dbReference>
<feature type="domain" description="Rieske" evidence="7">
    <location>
        <begin position="54"/>
        <end position="155"/>
    </location>
</feature>
<dbReference type="InterPro" id="IPR050584">
    <property type="entry name" value="Cholesterol_7-desaturase"/>
</dbReference>
<reference evidence="8 9" key="1">
    <citation type="submission" date="2018-04" db="EMBL/GenBank/DDBJ databases">
        <title>Genomic Encyclopedia of Type Strains, Phase IV (KMG-IV): sequencing the most valuable type-strain genomes for metagenomic binning, comparative biology and taxonomic classification.</title>
        <authorList>
            <person name="Goeker M."/>
        </authorList>
    </citation>
    <scope>NUCLEOTIDE SEQUENCE [LARGE SCALE GENOMIC DNA]</scope>
    <source>
        <strain evidence="8 9">DSM 10065</strain>
    </source>
</reference>
<evidence type="ECO:0000313" key="9">
    <source>
        <dbReference type="Proteomes" id="UP000246145"/>
    </source>
</evidence>